<dbReference type="EC" id="2.4.1.180" evidence="4"/>
<dbReference type="RefSeq" id="WP_085896247.1">
    <property type="nucleotide sequence ID" value="NZ_FWFY01000004.1"/>
</dbReference>
<name>A0A1X6Z7V4_9RHOB</name>
<evidence type="ECO:0000256" key="2">
    <source>
        <dbReference type="ARBA" id="ARBA00022679"/>
    </source>
</evidence>
<dbReference type="NCBIfam" id="TIGR00696">
    <property type="entry name" value="wecG_tagA_cpsF"/>
    <property type="match status" value="1"/>
</dbReference>
<reference evidence="3 6" key="2">
    <citation type="submission" date="2018-03" db="EMBL/GenBank/DDBJ databases">
        <title>Genomic Encyclopedia of Archaeal and Bacterial Type Strains, Phase II (KMG-II): from individual species to whole genera.</title>
        <authorList>
            <person name="Goeker M."/>
        </authorList>
    </citation>
    <scope>NUCLEOTIDE SEQUENCE [LARGE SCALE GENOMIC DNA]</scope>
    <source>
        <strain evidence="3 6">DSM 29956</strain>
    </source>
</reference>
<dbReference type="CDD" id="cd06533">
    <property type="entry name" value="Glyco_transf_WecG_TagA"/>
    <property type="match status" value="1"/>
</dbReference>
<sequence length="250" mass="26799">MEFDHGAGRVRVNMTDQAALMAEIGARLAARRGFALATLNLDHLVKLRSDAGFRAAYAAQDLVTADGNPVVWLSRLAGRQVALLPGADLIVPLARLAAARGVRVAFIGGTEHSLRQAADALARQVRGLEVVERIAPPMGFDPDGDAADAALDSVARSGAGLVFLALGAPKQERLAARGRARHPQLGFVSIGAGLDFLAGHQRRAPWLVRRLALEWLWRAASNPSRLAGRYARCAAILPGEAFRAWRLRSR</sequence>
<keyword evidence="6" id="KW-1185">Reference proteome</keyword>
<evidence type="ECO:0000313" key="5">
    <source>
        <dbReference type="Proteomes" id="UP000193495"/>
    </source>
</evidence>
<accession>A0A1X6Z7V4</accession>
<dbReference type="PANTHER" id="PTHR34136">
    <property type="match status" value="1"/>
</dbReference>
<dbReference type="GO" id="GO:0047241">
    <property type="term" value="F:lipopolysaccharide N-acetylmannosaminouronosyltransferase activity"/>
    <property type="evidence" value="ECO:0007669"/>
    <property type="project" value="UniProtKB-EC"/>
</dbReference>
<dbReference type="OrthoDB" id="9771846at2"/>
<proteinExistence type="predicted"/>
<dbReference type="EMBL" id="FWFY01000004">
    <property type="protein sequence ID" value="SLN43557.1"/>
    <property type="molecule type" value="Genomic_DNA"/>
</dbReference>
<evidence type="ECO:0000313" key="6">
    <source>
        <dbReference type="Proteomes" id="UP000240624"/>
    </source>
</evidence>
<dbReference type="InterPro" id="IPR004629">
    <property type="entry name" value="WecG_TagA_CpsF"/>
</dbReference>
<dbReference type="Proteomes" id="UP000193495">
    <property type="component" value="Unassembled WGS sequence"/>
</dbReference>
<keyword evidence="2 4" id="KW-0808">Transferase</keyword>
<dbReference type="PANTHER" id="PTHR34136:SF1">
    <property type="entry name" value="UDP-N-ACETYL-D-MANNOSAMINURONIC ACID TRANSFERASE"/>
    <property type="match status" value="1"/>
</dbReference>
<evidence type="ECO:0000256" key="1">
    <source>
        <dbReference type="ARBA" id="ARBA00022676"/>
    </source>
</evidence>
<dbReference type="AlphaFoldDB" id="A0A1X6Z7V4"/>
<keyword evidence="1 4" id="KW-0328">Glycosyltransferase</keyword>
<organism evidence="4 5">
    <name type="scientific">Limimaricola soesokkakensis</name>
    <dbReference type="NCBI Taxonomy" id="1343159"/>
    <lineage>
        <taxon>Bacteria</taxon>
        <taxon>Pseudomonadati</taxon>
        <taxon>Pseudomonadota</taxon>
        <taxon>Alphaproteobacteria</taxon>
        <taxon>Rhodobacterales</taxon>
        <taxon>Paracoccaceae</taxon>
        <taxon>Limimaricola</taxon>
    </lineage>
</organism>
<evidence type="ECO:0000313" key="4">
    <source>
        <dbReference type="EMBL" id="SLN43557.1"/>
    </source>
</evidence>
<dbReference type="EMBL" id="PYGB01000004">
    <property type="protein sequence ID" value="PSK86601.1"/>
    <property type="molecule type" value="Genomic_DNA"/>
</dbReference>
<dbReference type="Pfam" id="PF03808">
    <property type="entry name" value="Glyco_tran_WecG"/>
    <property type="match status" value="1"/>
</dbReference>
<dbReference type="Proteomes" id="UP000240624">
    <property type="component" value="Unassembled WGS sequence"/>
</dbReference>
<gene>
    <name evidence="4" type="primary">wecG</name>
    <name evidence="3" type="ORF">CLV79_10430</name>
    <name evidence="4" type="ORF">LOS8367_01921</name>
</gene>
<reference evidence="4 5" key="1">
    <citation type="submission" date="2017-03" db="EMBL/GenBank/DDBJ databases">
        <authorList>
            <person name="Afonso C.L."/>
            <person name="Miller P.J."/>
            <person name="Scott M.A."/>
            <person name="Spackman E."/>
            <person name="Goraichik I."/>
            <person name="Dimitrov K.M."/>
            <person name="Suarez D.L."/>
            <person name="Swayne D.E."/>
        </authorList>
    </citation>
    <scope>NUCLEOTIDE SEQUENCE [LARGE SCALE GENOMIC DNA]</scope>
    <source>
        <strain evidence="4 5">CECT 8367</strain>
    </source>
</reference>
<protein>
    <submittedName>
        <fullName evidence="3">Exopolysaccharide biosynthesis WecB/TagA/CpsF family protein</fullName>
    </submittedName>
    <submittedName>
        <fullName evidence="4">UDP-N-acetyl-D-mannosaminuronic acid transferase</fullName>
        <ecNumber evidence="4">2.4.1.180</ecNumber>
    </submittedName>
</protein>
<evidence type="ECO:0000313" key="3">
    <source>
        <dbReference type="EMBL" id="PSK86601.1"/>
    </source>
</evidence>